<dbReference type="EMBL" id="JASCZI010151258">
    <property type="protein sequence ID" value="MED6171457.1"/>
    <property type="molecule type" value="Genomic_DNA"/>
</dbReference>
<name>A0ABU6VDD0_9FABA</name>
<sequence>MSRPPPLGGAAAPSEIAKIPLLKLPRARTILMVRPHALRARTKALACPRGEMDKKGKAKRPVSKMYASQAAARSEATSKPPTAPKVPEEPKKKPIFIDLTADSESEDTTRASSETHFSLVASCSEGHSAPR</sequence>
<evidence type="ECO:0000313" key="3">
    <source>
        <dbReference type="Proteomes" id="UP001341840"/>
    </source>
</evidence>
<evidence type="ECO:0000256" key="1">
    <source>
        <dbReference type="SAM" id="MobiDB-lite"/>
    </source>
</evidence>
<keyword evidence="3" id="KW-1185">Reference proteome</keyword>
<proteinExistence type="predicted"/>
<reference evidence="2 3" key="1">
    <citation type="journal article" date="2023" name="Plants (Basel)">
        <title>Bridging the Gap: Combining Genomics and Transcriptomics Approaches to Understand Stylosanthes scabra, an Orphan Legume from the Brazilian Caatinga.</title>
        <authorList>
            <person name="Ferreira-Neto J.R.C."/>
            <person name="da Silva M.D."/>
            <person name="Binneck E."/>
            <person name="de Melo N.F."/>
            <person name="da Silva R.H."/>
            <person name="de Melo A.L.T.M."/>
            <person name="Pandolfi V."/>
            <person name="Bustamante F.O."/>
            <person name="Brasileiro-Vidal A.C."/>
            <person name="Benko-Iseppon A.M."/>
        </authorList>
    </citation>
    <scope>NUCLEOTIDE SEQUENCE [LARGE SCALE GENOMIC DNA]</scope>
    <source>
        <tissue evidence="2">Leaves</tissue>
    </source>
</reference>
<dbReference type="Proteomes" id="UP001341840">
    <property type="component" value="Unassembled WGS sequence"/>
</dbReference>
<accession>A0ABU6VDD0</accession>
<gene>
    <name evidence="2" type="ORF">PIB30_040900</name>
</gene>
<evidence type="ECO:0000313" key="2">
    <source>
        <dbReference type="EMBL" id="MED6171457.1"/>
    </source>
</evidence>
<feature type="region of interest" description="Disordered" evidence="1">
    <location>
        <begin position="48"/>
        <end position="114"/>
    </location>
</feature>
<organism evidence="2 3">
    <name type="scientific">Stylosanthes scabra</name>
    <dbReference type="NCBI Taxonomy" id="79078"/>
    <lineage>
        <taxon>Eukaryota</taxon>
        <taxon>Viridiplantae</taxon>
        <taxon>Streptophyta</taxon>
        <taxon>Embryophyta</taxon>
        <taxon>Tracheophyta</taxon>
        <taxon>Spermatophyta</taxon>
        <taxon>Magnoliopsida</taxon>
        <taxon>eudicotyledons</taxon>
        <taxon>Gunneridae</taxon>
        <taxon>Pentapetalae</taxon>
        <taxon>rosids</taxon>
        <taxon>fabids</taxon>
        <taxon>Fabales</taxon>
        <taxon>Fabaceae</taxon>
        <taxon>Papilionoideae</taxon>
        <taxon>50 kb inversion clade</taxon>
        <taxon>dalbergioids sensu lato</taxon>
        <taxon>Dalbergieae</taxon>
        <taxon>Pterocarpus clade</taxon>
        <taxon>Stylosanthes</taxon>
    </lineage>
</organism>
<protein>
    <submittedName>
        <fullName evidence="2">Uncharacterized protein</fullName>
    </submittedName>
</protein>
<comment type="caution">
    <text evidence="2">The sequence shown here is derived from an EMBL/GenBank/DDBJ whole genome shotgun (WGS) entry which is preliminary data.</text>
</comment>